<gene>
    <name evidence="1" type="ORF">NB231_01643</name>
</gene>
<dbReference type="EMBL" id="AAOF01000020">
    <property type="protein sequence ID" value="EAR20513.1"/>
    <property type="molecule type" value="Genomic_DNA"/>
</dbReference>
<sequence>MGDDRWGADRRSVTRFRLHNGGPRTDPIWLLETRSNELQGDRGKWCGEGMRELRDLAMVVSRTGQVGRTMLSKDELCEQHHHRHSNGNAVPAQPQLI</sequence>
<comment type="caution">
    <text evidence="1">The sequence shown here is derived from an EMBL/GenBank/DDBJ whole genome shotgun (WGS) entry which is preliminary data.</text>
</comment>
<protein>
    <submittedName>
        <fullName evidence="1">Uncharacterized protein</fullName>
    </submittedName>
</protein>
<name>A4BUQ9_9GAMM</name>
<evidence type="ECO:0000313" key="1">
    <source>
        <dbReference type="EMBL" id="EAR20513.1"/>
    </source>
</evidence>
<dbReference type="RefSeq" id="WP_004999212.1">
    <property type="nucleotide sequence ID" value="NZ_CH672427.1"/>
</dbReference>
<organism evidence="1 2">
    <name type="scientific">Nitrococcus mobilis Nb-231</name>
    <dbReference type="NCBI Taxonomy" id="314278"/>
    <lineage>
        <taxon>Bacteria</taxon>
        <taxon>Pseudomonadati</taxon>
        <taxon>Pseudomonadota</taxon>
        <taxon>Gammaproteobacteria</taxon>
        <taxon>Chromatiales</taxon>
        <taxon>Ectothiorhodospiraceae</taxon>
        <taxon>Nitrococcus</taxon>
    </lineage>
</organism>
<reference evidence="1 2" key="1">
    <citation type="submission" date="2006-02" db="EMBL/GenBank/DDBJ databases">
        <authorList>
            <person name="Waterbury J."/>
            <person name="Ferriera S."/>
            <person name="Johnson J."/>
            <person name="Kravitz S."/>
            <person name="Halpern A."/>
            <person name="Remington K."/>
            <person name="Beeson K."/>
            <person name="Tran B."/>
            <person name="Rogers Y.-H."/>
            <person name="Friedman R."/>
            <person name="Venter J.C."/>
        </authorList>
    </citation>
    <scope>NUCLEOTIDE SEQUENCE [LARGE SCALE GENOMIC DNA]</scope>
    <source>
        <strain evidence="1 2">Nb-231</strain>
    </source>
</reference>
<dbReference type="HOGENOM" id="CLU_2343835_0_0_6"/>
<accession>A4BUQ9</accession>
<dbReference type="Proteomes" id="UP000003374">
    <property type="component" value="Unassembled WGS sequence"/>
</dbReference>
<dbReference type="AlphaFoldDB" id="A4BUQ9"/>
<proteinExistence type="predicted"/>
<evidence type="ECO:0000313" key="2">
    <source>
        <dbReference type="Proteomes" id="UP000003374"/>
    </source>
</evidence>
<keyword evidence="2" id="KW-1185">Reference proteome</keyword>